<evidence type="ECO:0000313" key="2">
    <source>
        <dbReference type="EMBL" id="CAA9394600.1"/>
    </source>
</evidence>
<sequence>RCCGRRSPTTRGCTPTSWSPPRRTVPRGPAAPRATRDA</sequence>
<dbReference type="AlphaFoldDB" id="A0A6J4NR05"/>
<proteinExistence type="predicted"/>
<protein>
    <submittedName>
        <fullName evidence="2">Uncharacterized protein</fullName>
    </submittedName>
</protein>
<gene>
    <name evidence="2" type="ORF">AVDCRST_MAG60-1746</name>
</gene>
<accession>A0A6J4NR05</accession>
<feature type="non-terminal residue" evidence="2">
    <location>
        <position position="1"/>
    </location>
</feature>
<name>A0A6J4NR05_9ACTN</name>
<dbReference type="EMBL" id="CADCUN010000188">
    <property type="protein sequence ID" value="CAA9394600.1"/>
    <property type="molecule type" value="Genomic_DNA"/>
</dbReference>
<organism evidence="2">
    <name type="scientific">uncultured Nocardioides sp</name>
    <dbReference type="NCBI Taxonomy" id="198441"/>
    <lineage>
        <taxon>Bacteria</taxon>
        <taxon>Bacillati</taxon>
        <taxon>Actinomycetota</taxon>
        <taxon>Actinomycetes</taxon>
        <taxon>Propionibacteriales</taxon>
        <taxon>Nocardioidaceae</taxon>
        <taxon>Nocardioides</taxon>
        <taxon>environmental samples</taxon>
    </lineage>
</organism>
<reference evidence="2" key="1">
    <citation type="submission" date="2020-02" db="EMBL/GenBank/DDBJ databases">
        <authorList>
            <person name="Meier V. D."/>
        </authorList>
    </citation>
    <scope>NUCLEOTIDE SEQUENCE</scope>
    <source>
        <strain evidence="2">AVDCRST_MAG60</strain>
    </source>
</reference>
<feature type="non-terminal residue" evidence="2">
    <location>
        <position position="38"/>
    </location>
</feature>
<feature type="region of interest" description="Disordered" evidence="1">
    <location>
        <begin position="1"/>
        <end position="38"/>
    </location>
</feature>
<feature type="compositionally biased region" description="Polar residues" evidence="1">
    <location>
        <begin position="7"/>
        <end position="19"/>
    </location>
</feature>
<evidence type="ECO:0000256" key="1">
    <source>
        <dbReference type="SAM" id="MobiDB-lite"/>
    </source>
</evidence>